<reference evidence="1" key="2">
    <citation type="submission" date="2012-05" db="EMBL/GenBank/DDBJ databases">
        <title>Annotation of the Genome Sequence of Fusarium oxysporum HDV247.</title>
        <authorList>
            <consortium name="The Broad Institute Genomics Platform"/>
            <person name="Ma L.-J."/>
            <person name="Corby-Kistler H."/>
            <person name="Broz K."/>
            <person name="Gale L.R."/>
            <person name="Jonkers W."/>
            <person name="O'Donnell K."/>
            <person name="Ploetz R."/>
            <person name="Steinberg C."/>
            <person name="Schwartz D.C."/>
            <person name="VanEtten H."/>
            <person name="Zhou S."/>
            <person name="Young S.K."/>
            <person name="Zeng Q."/>
            <person name="Gargeya S."/>
            <person name="Fitzgerald M."/>
            <person name="Abouelleil A."/>
            <person name="Alvarado L."/>
            <person name="Chapman S.B."/>
            <person name="Gainer-Dewar J."/>
            <person name="Goldberg J."/>
            <person name="Griggs A."/>
            <person name="Gujja S."/>
            <person name="Hansen M."/>
            <person name="Howarth C."/>
            <person name="Imamovic A."/>
            <person name="Ireland A."/>
            <person name="Larimer J."/>
            <person name="McCowan C."/>
            <person name="Murphy C."/>
            <person name="Pearson M."/>
            <person name="Poon T.W."/>
            <person name="Priest M."/>
            <person name="Roberts A."/>
            <person name="Saif S."/>
            <person name="Shea T."/>
            <person name="Sykes S."/>
            <person name="Wortman J."/>
            <person name="Nusbaum C."/>
            <person name="Birren B."/>
        </authorList>
    </citation>
    <scope>NUCLEOTIDE SEQUENCE</scope>
    <source>
        <strain evidence="1">HDV247</strain>
    </source>
</reference>
<dbReference type="AlphaFoldDB" id="W9NFK2"/>
<dbReference type="EMBL" id="JH651106">
    <property type="protein sequence ID" value="EXA29506.1"/>
    <property type="molecule type" value="Genomic_DNA"/>
</dbReference>
<reference evidence="1" key="1">
    <citation type="submission" date="2011-10" db="EMBL/GenBank/DDBJ databases">
        <title>The Genome Sequence of Fusarium oxysporum HDV247.</title>
        <authorList>
            <consortium name="The Broad Institute Genome Sequencing Platform"/>
            <person name="Ma L.-J."/>
            <person name="Gale L.R."/>
            <person name="Schwartz D.C."/>
            <person name="Zhou S."/>
            <person name="Corby-Kistler H."/>
            <person name="Young S.K."/>
            <person name="Zeng Q."/>
            <person name="Gargeya S."/>
            <person name="Fitzgerald M."/>
            <person name="Haas B."/>
            <person name="Abouelleil A."/>
            <person name="Alvarado L."/>
            <person name="Arachchi H.M."/>
            <person name="Berlin A."/>
            <person name="Brown A."/>
            <person name="Chapman S.B."/>
            <person name="Chen Z."/>
            <person name="Dunbar C."/>
            <person name="Freedman E."/>
            <person name="Gearin G."/>
            <person name="Goldberg J."/>
            <person name="Griggs A."/>
            <person name="Gujja S."/>
            <person name="Heiman D."/>
            <person name="Howarth C."/>
            <person name="Larson L."/>
            <person name="Lui A."/>
            <person name="MacDonald P.J.P."/>
            <person name="Montmayeur A."/>
            <person name="Murphy C."/>
            <person name="Neiman D."/>
            <person name="Pearson M."/>
            <person name="Priest M."/>
            <person name="Roberts A."/>
            <person name="Saif S."/>
            <person name="Shea T."/>
            <person name="Shenoy N."/>
            <person name="Sisk P."/>
            <person name="Stolte C."/>
            <person name="Sykes S."/>
            <person name="Wortman J."/>
            <person name="Nusbaum C."/>
            <person name="Birren B."/>
        </authorList>
    </citation>
    <scope>NUCLEOTIDE SEQUENCE [LARGE SCALE GENOMIC DNA]</scope>
    <source>
        <strain evidence="1">HDV247</strain>
    </source>
</reference>
<dbReference type="Proteomes" id="UP000030751">
    <property type="component" value="Unassembled WGS sequence"/>
</dbReference>
<name>W9NFK2_FUSOX</name>
<organism evidence="1">
    <name type="scientific">Fusarium oxysporum f. sp. pisi HDV247</name>
    <dbReference type="NCBI Taxonomy" id="1080344"/>
    <lineage>
        <taxon>Eukaryota</taxon>
        <taxon>Fungi</taxon>
        <taxon>Dikarya</taxon>
        <taxon>Ascomycota</taxon>
        <taxon>Pezizomycotina</taxon>
        <taxon>Sordariomycetes</taxon>
        <taxon>Hypocreomycetidae</taxon>
        <taxon>Hypocreales</taxon>
        <taxon>Nectriaceae</taxon>
        <taxon>Fusarium</taxon>
        <taxon>Fusarium oxysporum species complex</taxon>
    </lineage>
</organism>
<dbReference type="HOGENOM" id="CLU_2004012_0_0_1"/>
<evidence type="ECO:0000313" key="1">
    <source>
        <dbReference type="EMBL" id="EXA29506.1"/>
    </source>
</evidence>
<protein>
    <submittedName>
        <fullName evidence="1">Uncharacterized protein</fullName>
    </submittedName>
</protein>
<gene>
    <name evidence="1" type="ORF">FOVG_19014</name>
</gene>
<accession>W9NFK2</accession>
<sequence length="124" mass="13919">MTKFTKGCAGASNVLPVESLNIVSMNPSIISSSKTASRIDRSQDRRRSVSSSIVSARACLCRERRRWIERIEERGRRFRGRQTVGRRIVIVCLDQGRRKALRLEISVSALASRERSRSTTGTAP</sequence>
<proteinExistence type="predicted"/>